<evidence type="ECO:0000259" key="1">
    <source>
        <dbReference type="Pfam" id="PF12697"/>
    </source>
</evidence>
<dbReference type="InterPro" id="IPR050228">
    <property type="entry name" value="Carboxylesterase_BioH"/>
</dbReference>
<dbReference type="PANTHER" id="PTHR43194">
    <property type="entry name" value="HYDROLASE ALPHA/BETA FOLD FAMILY"/>
    <property type="match status" value="1"/>
</dbReference>
<sequence length="265" mass="27764">MTTTNRPVRTVRSADGTTIAYETSGEGPPIVLVGGAFNERTTARPLAAALAPHFTAYAYDRRGRGDSGDTLPYAVDREVDDLAALIGAAGGSAYVYGLSSGAILAARATARGLPVTGLALFEPPFAVEGNAGSRPDISTTLAELIAADRRAEAVELFMTSAVGLSAEQAAGMRNDPSWPFLERMAHTLVYDLTITADGALPRDELAAVTVPTLVVDSTASPDWLREAAHRTADAVPGARRLSMTGGYHEVPPADLAVELRRFLLG</sequence>
<dbReference type="Gene3D" id="3.40.50.1820">
    <property type="entry name" value="alpha/beta hydrolase"/>
    <property type="match status" value="1"/>
</dbReference>
<reference evidence="3" key="1">
    <citation type="submission" date="2016-06" db="EMBL/GenBank/DDBJ databases">
        <authorList>
            <person name="Varghese N."/>
        </authorList>
    </citation>
    <scope>NUCLEOTIDE SEQUENCE [LARGE SCALE GENOMIC DNA]</scope>
    <source>
        <strain evidence="3">DSM 46123</strain>
    </source>
</reference>
<dbReference type="Proteomes" id="UP000198906">
    <property type="component" value="Unassembled WGS sequence"/>
</dbReference>
<organism evidence="2 3">
    <name type="scientific">Micromonospora inyonensis</name>
    <dbReference type="NCBI Taxonomy" id="47866"/>
    <lineage>
        <taxon>Bacteria</taxon>
        <taxon>Bacillati</taxon>
        <taxon>Actinomycetota</taxon>
        <taxon>Actinomycetes</taxon>
        <taxon>Micromonosporales</taxon>
        <taxon>Micromonosporaceae</taxon>
        <taxon>Micromonospora</taxon>
    </lineage>
</organism>
<dbReference type="AlphaFoldDB" id="A0A1C6RCR5"/>
<name>A0A1C6RCR5_9ACTN</name>
<feature type="domain" description="AB hydrolase-1" evidence="1">
    <location>
        <begin position="30"/>
        <end position="250"/>
    </location>
</feature>
<dbReference type="GO" id="GO:0016787">
    <property type="term" value="F:hydrolase activity"/>
    <property type="evidence" value="ECO:0007669"/>
    <property type="project" value="UniProtKB-KW"/>
</dbReference>
<dbReference type="EMBL" id="FMHU01000001">
    <property type="protein sequence ID" value="SCL14944.1"/>
    <property type="molecule type" value="Genomic_DNA"/>
</dbReference>
<protein>
    <submittedName>
        <fullName evidence="2">Lysophospholipase, alpha-beta hydrolase superfamily</fullName>
    </submittedName>
</protein>
<proteinExistence type="predicted"/>
<dbReference type="STRING" id="47866.GA0074694_0985"/>
<evidence type="ECO:0000313" key="3">
    <source>
        <dbReference type="Proteomes" id="UP000198906"/>
    </source>
</evidence>
<dbReference type="SUPFAM" id="SSF53474">
    <property type="entry name" value="alpha/beta-Hydrolases"/>
    <property type="match status" value="1"/>
</dbReference>
<gene>
    <name evidence="2" type="ORF">GA0074694_0985</name>
</gene>
<keyword evidence="2" id="KW-0378">Hydrolase</keyword>
<keyword evidence="3" id="KW-1185">Reference proteome</keyword>
<dbReference type="InterPro" id="IPR029058">
    <property type="entry name" value="AB_hydrolase_fold"/>
</dbReference>
<dbReference type="RefSeq" id="WP_218105638.1">
    <property type="nucleotide sequence ID" value="NZ_FMHU01000001.1"/>
</dbReference>
<dbReference type="Pfam" id="PF12697">
    <property type="entry name" value="Abhydrolase_6"/>
    <property type="match status" value="1"/>
</dbReference>
<accession>A0A1C6RCR5</accession>
<dbReference type="InterPro" id="IPR000073">
    <property type="entry name" value="AB_hydrolase_1"/>
</dbReference>
<dbReference type="PANTHER" id="PTHR43194:SF2">
    <property type="entry name" value="PEROXISOMAL MEMBRANE PROTEIN LPX1"/>
    <property type="match status" value="1"/>
</dbReference>
<evidence type="ECO:0000313" key="2">
    <source>
        <dbReference type="EMBL" id="SCL14944.1"/>
    </source>
</evidence>